<dbReference type="PROSITE" id="PS51257">
    <property type="entry name" value="PROKAR_LIPOPROTEIN"/>
    <property type="match status" value="1"/>
</dbReference>
<dbReference type="AlphaFoldDB" id="A0A1Q8V504"/>
<dbReference type="Gene3D" id="2.130.10.10">
    <property type="entry name" value="YVTN repeat-like/Quinoprotein amine dehydrogenase"/>
    <property type="match status" value="1"/>
</dbReference>
<dbReference type="InterPro" id="IPR015943">
    <property type="entry name" value="WD40/YVTN_repeat-like_dom_sf"/>
</dbReference>
<dbReference type="EMBL" id="MSKJ01000029">
    <property type="protein sequence ID" value="OLO43232.1"/>
    <property type="molecule type" value="Genomic_DNA"/>
</dbReference>
<accession>A0A1Q8V504</accession>
<evidence type="ECO:0000256" key="1">
    <source>
        <dbReference type="SAM" id="SignalP"/>
    </source>
</evidence>
<evidence type="ECO:0008006" key="4">
    <source>
        <dbReference type="Google" id="ProtNLM"/>
    </source>
</evidence>
<feature type="chain" id="PRO_5010166999" description="Lipoprotein" evidence="1">
    <location>
        <begin position="20"/>
        <end position="460"/>
    </location>
</feature>
<feature type="signal peptide" evidence="1">
    <location>
        <begin position="1"/>
        <end position="19"/>
    </location>
</feature>
<dbReference type="RefSeq" id="WP_075377460.1">
    <property type="nucleotide sequence ID" value="NZ_MSKJ01000029.1"/>
</dbReference>
<gene>
    <name evidence="2" type="ORF">BKH29_11125</name>
</gene>
<sequence length="460" mass="49349">MRRRVFLTAALGATASAGALSLSGCASMRQRIARTLTPQPPTVLHASLSKPPKATAIPTSFGSEAVWPLRIKENQNHPWPTNAMIETAHGSFLIAYDVNSDDDTAALSGDRPIIVDLNGPTTYTLVPDDSEHGYRIEPMTVPQVGGVPSGSRVAPSPGTVVTEQFTCAGTCDDEFAYLITGREDVVDQRPKNRGRVSLLKIRLADRRIVASAVLGENLALKARESTYRAGSSITLTSDGAGLLVTVSVPHRALRLSTKDLSVQFDLASTTSQNFCAVEGGEAVALLSDDEKVQTAIVTLADGVAHPIENMSALLVHQGYLYAVDSRTKVPPYPELCINLTTGERTELADLPVDGEDKHANLTASNGYVIRRTDYIQVRKNGSATALLTRKSTEKEFYKSAAIYGSILYLALNGGRLRLINLDTGEVVLESPTGGQHEMATVTPYGFCNEAGFYPATAWQS</sequence>
<evidence type="ECO:0000313" key="2">
    <source>
        <dbReference type="EMBL" id="OLO43232.1"/>
    </source>
</evidence>
<keyword evidence="1" id="KW-0732">Signal</keyword>
<organism evidence="2 3">
    <name type="scientific">Actinomyces oris</name>
    <dbReference type="NCBI Taxonomy" id="544580"/>
    <lineage>
        <taxon>Bacteria</taxon>
        <taxon>Bacillati</taxon>
        <taxon>Actinomycetota</taxon>
        <taxon>Actinomycetes</taxon>
        <taxon>Actinomycetales</taxon>
        <taxon>Actinomycetaceae</taxon>
        <taxon>Actinomyces</taxon>
    </lineage>
</organism>
<name>A0A1Q8V504_9ACTO</name>
<proteinExistence type="predicted"/>
<dbReference type="Proteomes" id="UP000186857">
    <property type="component" value="Unassembled WGS sequence"/>
</dbReference>
<reference evidence="2 3" key="1">
    <citation type="submission" date="2016-12" db="EMBL/GenBank/DDBJ databases">
        <title>Genomic Comparison of strains in the 'Actinomyces naeslundii' Group.</title>
        <authorList>
            <person name="Mughal S.R."/>
            <person name="Do T."/>
            <person name="Gilbert S.C."/>
            <person name="Witherden E.A."/>
            <person name="Didelot X."/>
            <person name="Beighton D."/>
        </authorList>
    </citation>
    <scope>NUCLEOTIDE SEQUENCE [LARGE SCALE GENOMIC DNA]</scope>
    <source>
        <strain evidence="2 3">CCUG 33920</strain>
    </source>
</reference>
<comment type="caution">
    <text evidence="2">The sequence shown here is derived from an EMBL/GenBank/DDBJ whole genome shotgun (WGS) entry which is preliminary data.</text>
</comment>
<dbReference type="OrthoDB" id="3254639at2"/>
<evidence type="ECO:0000313" key="3">
    <source>
        <dbReference type="Proteomes" id="UP000186857"/>
    </source>
</evidence>
<protein>
    <recommendedName>
        <fullName evidence="4">Lipoprotein</fullName>
    </recommendedName>
</protein>